<proteinExistence type="predicted"/>
<sequence length="72" mass="7743">MLVKETIQSEIKDAFTSVMNQADDKREDALDAVADKIAEAVVNAIKSAQITYSTGLITSMGPVTGMFNYTIA</sequence>
<organism evidence="1">
    <name type="scientific">termite gut metagenome</name>
    <dbReference type="NCBI Taxonomy" id="433724"/>
    <lineage>
        <taxon>unclassified sequences</taxon>
        <taxon>metagenomes</taxon>
        <taxon>organismal metagenomes</taxon>
    </lineage>
</organism>
<evidence type="ECO:0000313" key="1">
    <source>
        <dbReference type="EMBL" id="KAA6327238.1"/>
    </source>
</evidence>
<name>A0A5J4R101_9ZZZZ</name>
<dbReference type="EMBL" id="SNRY01002027">
    <property type="protein sequence ID" value="KAA6327238.1"/>
    <property type="molecule type" value="Genomic_DNA"/>
</dbReference>
<protein>
    <submittedName>
        <fullName evidence="1">Uncharacterized protein</fullName>
    </submittedName>
</protein>
<dbReference type="AlphaFoldDB" id="A0A5J4R101"/>
<comment type="caution">
    <text evidence="1">The sequence shown here is derived from an EMBL/GenBank/DDBJ whole genome shotgun (WGS) entry which is preliminary data.</text>
</comment>
<reference evidence="1" key="1">
    <citation type="submission" date="2019-03" db="EMBL/GenBank/DDBJ databases">
        <title>Single cell metagenomics reveals metabolic interactions within the superorganism composed of flagellate Streblomastix strix and complex community of Bacteroidetes bacteria on its surface.</title>
        <authorList>
            <person name="Treitli S.C."/>
            <person name="Kolisko M."/>
            <person name="Husnik F."/>
            <person name="Keeling P."/>
            <person name="Hampl V."/>
        </authorList>
    </citation>
    <scope>NUCLEOTIDE SEQUENCE</scope>
    <source>
        <strain evidence="1">STM</strain>
    </source>
</reference>
<accession>A0A5J4R101</accession>
<gene>
    <name evidence="1" type="ORF">EZS27_023763</name>
</gene>